<evidence type="ECO:0000259" key="3">
    <source>
        <dbReference type="Pfam" id="PF05004"/>
    </source>
</evidence>
<comment type="similarity">
    <text evidence="1">Belongs to the IFRD family.</text>
</comment>
<dbReference type="Pfam" id="PF05004">
    <property type="entry name" value="IFRD"/>
    <property type="match status" value="1"/>
</dbReference>
<sequence length="453" mass="50009">MGGRNSQKKNVVVLLDYDDTHSFSWSSAVRSDHVGVSDAPTEFVRHPQKKKTSLDQHLDALFEKKPSTRENALASMIEAFNVNVQHKFVEKKSATLLYQCLNCIKRGSAKEVAMAAHLVGLLALTTGPGSQAQEILRESVSLISEALKSPSDLAKMSSLLECLAIITFVGAEDQPELTQKSMQLVWEVAAAKPSQPPLIATAVSAWSFLLTTMDGWRLDPKSWQGSIAFFSTLLDNRPVRIAAGEAIALIFEIGSLGKFCESSSENSNNEADKSPELMHIQGLRSSILTQVKNLCDEAVDLNGQRNSFQDILEFLEEGYSPETTVKVGRQSMSTTSWAQLIQVKFLRRFLGGGFVKHMQENEFLHHVFDFTPKKKSLAGQLSATEKETKQVNDLFDFIPKKSLLTVAAVQSRCPAIEKRLNKSPNSGLNKARTKLLNKERATALDNNTGHFAV</sequence>
<name>A0AAV1DSJ2_OLDCO</name>
<dbReference type="InterPro" id="IPR016024">
    <property type="entry name" value="ARM-type_fold"/>
</dbReference>
<proteinExistence type="inferred from homology"/>
<keyword evidence="5" id="KW-1185">Reference proteome</keyword>
<protein>
    <submittedName>
        <fullName evidence="4">OLC1v1010886C1</fullName>
    </submittedName>
</protein>
<dbReference type="InterPro" id="IPR006921">
    <property type="entry name" value="Interferon-rel_develop_reg_C"/>
</dbReference>
<dbReference type="InterPro" id="IPR007701">
    <property type="entry name" value="Interferon-rel_develop_reg_N"/>
</dbReference>
<dbReference type="AlphaFoldDB" id="A0AAV1DSJ2"/>
<dbReference type="Proteomes" id="UP001161247">
    <property type="component" value="Chromosome 6"/>
</dbReference>
<evidence type="ECO:0000256" key="1">
    <source>
        <dbReference type="ARBA" id="ARBA00008828"/>
    </source>
</evidence>
<dbReference type="PANTHER" id="PTHR12354">
    <property type="entry name" value="INTERFERON-RELATED DEVELOPMENTAL REGULATOR"/>
    <property type="match status" value="1"/>
</dbReference>
<dbReference type="Pfam" id="PF04836">
    <property type="entry name" value="IFRD_C"/>
    <property type="match status" value="1"/>
</dbReference>
<evidence type="ECO:0000259" key="2">
    <source>
        <dbReference type="Pfam" id="PF04836"/>
    </source>
</evidence>
<accession>A0AAV1DSJ2</accession>
<evidence type="ECO:0000313" key="4">
    <source>
        <dbReference type="EMBL" id="CAI9110799.1"/>
    </source>
</evidence>
<feature type="domain" description="Interferon-related developmental regulator C-terminal" evidence="2">
    <location>
        <begin position="392"/>
        <end position="440"/>
    </location>
</feature>
<dbReference type="PANTHER" id="PTHR12354:SF1">
    <property type="entry name" value="INTERFERON-RELATED DEVELOPMENTAL REGULATOR 1"/>
    <property type="match status" value="1"/>
</dbReference>
<feature type="domain" description="Interferon-related developmental regulator N-terminal" evidence="3">
    <location>
        <begin position="28"/>
        <end position="316"/>
    </location>
</feature>
<gene>
    <name evidence="4" type="ORF">OLC1_LOCUS18366</name>
</gene>
<dbReference type="InterPro" id="IPR039777">
    <property type="entry name" value="IFRD"/>
</dbReference>
<organism evidence="4 5">
    <name type="scientific">Oldenlandia corymbosa var. corymbosa</name>
    <dbReference type="NCBI Taxonomy" id="529605"/>
    <lineage>
        <taxon>Eukaryota</taxon>
        <taxon>Viridiplantae</taxon>
        <taxon>Streptophyta</taxon>
        <taxon>Embryophyta</taxon>
        <taxon>Tracheophyta</taxon>
        <taxon>Spermatophyta</taxon>
        <taxon>Magnoliopsida</taxon>
        <taxon>eudicotyledons</taxon>
        <taxon>Gunneridae</taxon>
        <taxon>Pentapetalae</taxon>
        <taxon>asterids</taxon>
        <taxon>lamiids</taxon>
        <taxon>Gentianales</taxon>
        <taxon>Rubiaceae</taxon>
        <taxon>Rubioideae</taxon>
        <taxon>Spermacoceae</taxon>
        <taxon>Hedyotis-Oldenlandia complex</taxon>
        <taxon>Oldenlandia</taxon>
    </lineage>
</organism>
<dbReference type="EMBL" id="OX459123">
    <property type="protein sequence ID" value="CAI9110799.1"/>
    <property type="molecule type" value="Genomic_DNA"/>
</dbReference>
<evidence type="ECO:0000313" key="5">
    <source>
        <dbReference type="Proteomes" id="UP001161247"/>
    </source>
</evidence>
<dbReference type="SUPFAM" id="SSF48371">
    <property type="entry name" value="ARM repeat"/>
    <property type="match status" value="1"/>
</dbReference>
<reference evidence="4" key="1">
    <citation type="submission" date="2023-03" db="EMBL/GenBank/DDBJ databases">
        <authorList>
            <person name="Julca I."/>
        </authorList>
    </citation>
    <scope>NUCLEOTIDE SEQUENCE</scope>
</reference>